<evidence type="ECO:0000259" key="1">
    <source>
        <dbReference type="Pfam" id="PF00535"/>
    </source>
</evidence>
<keyword evidence="3" id="KW-1185">Reference proteome</keyword>
<evidence type="ECO:0000313" key="2">
    <source>
        <dbReference type="EMBL" id="MCB7481316.1"/>
    </source>
</evidence>
<dbReference type="Proteomes" id="UP001139414">
    <property type="component" value="Unassembled WGS sequence"/>
</dbReference>
<dbReference type="Pfam" id="PF00535">
    <property type="entry name" value="Glycos_transf_2"/>
    <property type="match status" value="1"/>
</dbReference>
<keyword evidence="2" id="KW-0808">Transferase</keyword>
<dbReference type="GO" id="GO:0016757">
    <property type="term" value="F:glycosyltransferase activity"/>
    <property type="evidence" value="ECO:0007669"/>
    <property type="project" value="UniProtKB-KW"/>
</dbReference>
<dbReference type="PANTHER" id="PTHR43685">
    <property type="entry name" value="GLYCOSYLTRANSFERASE"/>
    <property type="match status" value="1"/>
</dbReference>
<proteinExistence type="predicted"/>
<dbReference type="EMBL" id="JAJBZG010000004">
    <property type="protein sequence ID" value="MCB7481316.1"/>
    <property type="molecule type" value="Genomic_DNA"/>
</dbReference>
<keyword evidence="2" id="KW-0328">Glycosyltransferase</keyword>
<comment type="caution">
    <text evidence="2">The sequence shown here is derived from an EMBL/GenBank/DDBJ whole genome shotgun (WGS) entry which is preliminary data.</text>
</comment>
<dbReference type="SUPFAM" id="SSF53448">
    <property type="entry name" value="Nucleotide-diphospho-sugar transferases"/>
    <property type="match status" value="1"/>
</dbReference>
<dbReference type="InterPro" id="IPR029044">
    <property type="entry name" value="Nucleotide-diphossugar_trans"/>
</dbReference>
<dbReference type="RefSeq" id="WP_229340135.1">
    <property type="nucleotide sequence ID" value="NZ_JAJBZG010000004.1"/>
</dbReference>
<dbReference type="InterPro" id="IPR050834">
    <property type="entry name" value="Glycosyltransf_2"/>
</dbReference>
<feature type="domain" description="Glycosyltransferase 2-like" evidence="1">
    <location>
        <begin position="204"/>
        <end position="315"/>
    </location>
</feature>
<organism evidence="2 3">
    <name type="scientific">Christiangramia sediminis</name>
    <dbReference type="NCBI Taxonomy" id="2881336"/>
    <lineage>
        <taxon>Bacteria</taxon>
        <taxon>Pseudomonadati</taxon>
        <taxon>Bacteroidota</taxon>
        <taxon>Flavobacteriia</taxon>
        <taxon>Flavobacteriales</taxon>
        <taxon>Flavobacteriaceae</taxon>
        <taxon>Christiangramia</taxon>
    </lineage>
</organism>
<reference evidence="2" key="1">
    <citation type="submission" date="2021-10" db="EMBL/GenBank/DDBJ databases">
        <title>Gramella sp. ASW11-100T, isolated from marine sediment.</title>
        <authorList>
            <person name="Xia C."/>
        </authorList>
    </citation>
    <scope>NUCLEOTIDE SEQUENCE</scope>
    <source>
        <strain evidence="2">ASW11-100</strain>
    </source>
</reference>
<evidence type="ECO:0000313" key="3">
    <source>
        <dbReference type="Proteomes" id="UP001139414"/>
    </source>
</evidence>
<name>A0A9X1LJ29_9FLAO</name>
<dbReference type="Gene3D" id="3.90.550.10">
    <property type="entry name" value="Spore Coat Polysaccharide Biosynthesis Protein SpsA, Chain A"/>
    <property type="match status" value="1"/>
</dbReference>
<dbReference type="AlphaFoldDB" id="A0A9X1LJ29"/>
<dbReference type="EC" id="2.4.-.-" evidence="2"/>
<dbReference type="PANTHER" id="PTHR43685:SF3">
    <property type="entry name" value="SLR2126 PROTEIN"/>
    <property type="match status" value="1"/>
</dbReference>
<protein>
    <submittedName>
        <fullName evidence="2">Glycosyltransferase</fullName>
        <ecNumber evidence="2">2.4.-.-</ecNumber>
    </submittedName>
</protein>
<dbReference type="InterPro" id="IPR001173">
    <property type="entry name" value="Glyco_trans_2-like"/>
</dbReference>
<accession>A0A9X1LJ29</accession>
<gene>
    <name evidence="2" type="ORF">LGQ90_08605</name>
</gene>
<sequence>MDLKEYKASNGNTLLYRGDPQLEMLDELAKGPGDLWHSSLDQGFKDIFPELVYQIAVFWWFLNDITHLKIAVNWRINPKQFVVRKEVWELFDGFPENYRSEVMPALDMGFRMLRYGGGIPLYVKGLYPAYNEFVEISAFDRYMFFKKNFKREHALNMLLKEGLKHPFKEINAYLNVKNAESLNNVFPIVPPRKLAEIEGKPEISVIIPTMLRQNYTLQLLHDYDKQEYPVKEIIVVDATPEEDRKDDIYTKNRFSFDLKIFWQKSKGSCKARNEAIQRCQGDYIIFADDDTRIPTDFTKNHIKLIQTYKANATNGLDIMANKHTDGLQELEKALISLGENRWKVGAAQTFSNANSCVKKDWVERLGGNDVNFDGGYGEDSDFGFSLFHEGAMVVFNPFSANLHLKPPSGGYRHWGIQSKLLGKKRNKQAWELDRPVRYIRPVPSPTILYGIIKRFNSSQIKEYRSKYFFLYLFKNPRRSFLLRVFKMPFKILQFNRSMLYAQNLNKRGVRYE</sequence>